<dbReference type="AlphaFoldDB" id="A0A2M6WRH2"/>
<organism evidence="1 2">
    <name type="scientific">Candidatus Falkowbacteria bacterium CG10_big_fil_rev_8_21_14_0_10_39_9</name>
    <dbReference type="NCBI Taxonomy" id="1974566"/>
    <lineage>
        <taxon>Bacteria</taxon>
        <taxon>Candidatus Falkowiibacteriota</taxon>
    </lineage>
</organism>
<sequence>MRSISLIELAWELHKAGQSADDIAPKVGKDRTTVFRWFASIRLKGIKKFLKDYKLAKKGRRQKRKTDPVIKARIYAIRERYRHFCGEKIHYWLQKDYGVTILVSTIYRILAKKY</sequence>
<gene>
    <name evidence="1" type="ORF">COT98_00085</name>
</gene>
<reference evidence="2" key="1">
    <citation type="submission" date="2017-09" db="EMBL/GenBank/DDBJ databases">
        <title>Depth-based differentiation of microbial function through sediment-hosted aquifers and enrichment of novel symbionts in the deep terrestrial subsurface.</title>
        <authorList>
            <person name="Probst A.J."/>
            <person name="Ladd B."/>
            <person name="Jarett J.K."/>
            <person name="Geller-Mcgrath D.E."/>
            <person name="Sieber C.M.K."/>
            <person name="Emerson J.B."/>
            <person name="Anantharaman K."/>
            <person name="Thomas B.C."/>
            <person name="Malmstrom R."/>
            <person name="Stieglmeier M."/>
            <person name="Klingl A."/>
            <person name="Woyke T."/>
            <person name="Ryan C.M."/>
            <person name="Banfield J.F."/>
        </authorList>
    </citation>
    <scope>NUCLEOTIDE SEQUENCE [LARGE SCALE GENOMIC DNA]</scope>
</reference>
<dbReference type="SUPFAM" id="SSF46689">
    <property type="entry name" value="Homeodomain-like"/>
    <property type="match status" value="1"/>
</dbReference>
<dbReference type="EMBL" id="PFAQ01000002">
    <property type="protein sequence ID" value="PIT95390.1"/>
    <property type="molecule type" value="Genomic_DNA"/>
</dbReference>
<evidence type="ECO:0000313" key="1">
    <source>
        <dbReference type="EMBL" id="PIT95390.1"/>
    </source>
</evidence>
<comment type="caution">
    <text evidence="1">The sequence shown here is derived from an EMBL/GenBank/DDBJ whole genome shotgun (WGS) entry which is preliminary data.</text>
</comment>
<dbReference type="Proteomes" id="UP000228900">
    <property type="component" value="Unassembled WGS sequence"/>
</dbReference>
<name>A0A2M6WRH2_9BACT</name>
<evidence type="ECO:0000313" key="2">
    <source>
        <dbReference type="Proteomes" id="UP000228900"/>
    </source>
</evidence>
<dbReference type="Pfam" id="PF13565">
    <property type="entry name" value="HTH_32"/>
    <property type="match status" value="1"/>
</dbReference>
<accession>A0A2M6WRH2</accession>
<protein>
    <submittedName>
        <fullName evidence="1">Uncharacterized protein</fullName>
    </submittedName>
</protein>
<dbReference type="InterPro" id="IPR009057">
    <property type="entry name" value="Homeodomain-like_sf"/>
</dbReference>
<proteinExistence type="predicted"/>